<sequence>TSYDFCLLVMKSITTATAKRKPAVFAQTTLDGSSNDGWKIGVGVVIPLTVIAIGIVFVVLYHKKQEQREITPTSEKRAIDKELPNNQQEIQMDEKNQNVQKKIDSV</sequence>
<proteinExistence type="predicted"/>
<evidence type="ECO:0000313" key="4">
    <source>
        <dbReference type="Proteomes" id="UP000005408"/>
    </source>
</evidence>
<feature type="region of interest" description="Disordered" evidence="1">
    <location>
        <begin position="70"/>
        <end position="106"/>
    </location>
</feature>
<keyword evidence="2" id="KW-1133">Transmembrane helix</keyword>
<feature type="transmembrane region" description="Helical" evidence="2">
    <location>
        <begin position="40"/>
        <end position="61"/>
    </location>
</feature>
<dbReference type="EnsemblMetazoa" id="G32369.3">
    <property type="protein sequence ID" value="G32369.3:cds"/>
    <property type="gene ID" value="G32369"/>
</dbReference>
<evidence type="ECO:0000256" key="2">
    <source>
        <dbReference type="SAM" id="Phobius"/>
    </source>
</evidence>
<evidence type="ECO:0000256" key="1">
    <source>
        <dbReference type="SAM" id="MobiDB-lite"/>
    </source>
</evidence>
<accession>A0A8W8MCT2</accession>
<feature type="compositionally biased region" description="Basic and acidic residues" evidence="1">
    <location>
        <begin position="92"/>
        <end position="106"/>
    </location>
</feature>
<dbReference type="AlphaFoldDB" id="A0A8W8MCT2"/>
<keyword evidence="4" id="KW-1185">Reference proteome</keyword>
<reference evidence="3" key="1">
    <citation type="submission" date="2022-08" db="UniProtKB">
        <authorList>
            <consortium name="EnsemblMetazoa"/>
        </authorList>
    </citation>
    <scope>IDENTIFICATION</scope>
    <source>
        <strain evidence="3">05x7-T-G4-1.051#20</strain>
    </source>
</reference>
<name>A0A8W8MCT2_MAGGI</name>
<evidence type="ECO:0000313" key="3">
    <source>
        <dbReference type="EnsemblMetazoa" id="G32369.3:cds"/>
    </source>
</evidence>
<keyword evidence="2" id="KW-0472">Membrane</keyword>
<keyword evidence="2" id="KW-0812">Transmembrane</keyword>
<dbReference type="Proteomes" id="UP000005408">
    <property type="component" value="Unassembled WGS sequence"/>
</dbReference>
<organism evidence="3 4">
    <name type="scientific">Magallana gigas</name>
    <name type="common">Pacific oyster</name>
    <name type="synonym">Crassostrea gigas</name>
    <dbReference type="NCBI Taxonomy" id="29159"/>
    <lineage>
        <taxon>Eukaryota</taxon>
        <taxon>Metazoa</taxon>
        <taxon>Spiralia</taxon>
        <taxon>Lophotrochozoa</taxon>
        <taxon>Mollusca</taxon>
        <taxon>Bivalvia</taxon>
        <taxon>Autobranchia</taxon>
        <taxon>Pteriomorphia</taxon>
        <taxon>Ostreida</taxon>
        <taxon>Ostreoidea</taxon>
        <taxon>Ostreidae</taxon>
        <taxon>Magallana</taxon>
    </lineage>
</organism>
<protein>
    <submittedName>
        <fullName evidence="3">Uncharacterized protein</fullName>
    </submittedName>
</protein>
<feature type="compositionally biased region" description="Basic and acidic residues" evidence="1">
    <location>
        <begin position="70"/>
        <end position="83"/>
    </location>
</feature>